<dbReference type="AlphaFoldDB" id="X0PDI3"/>
<keyword evidence="13 17" id="KW-0961">Cell wall biogenesis/degradation</keyword>
<dbReference type="Gene3D" id="3.40.1190.10">
    <property type="entry name" value="Mur-like, catalytic domain"/>
    <property type="match status" value="1"/>
</dbReference>
<dbReference type="OrthoDB" id="9809796at2"/>
<dbReference type="GO" id="GO:0071555">
    <property type="term" value="P:cell wall organization"/>
    <property type="evidence" value="ECO:0007669"/>
    <property type="project" value="UniProtKB-KW"/>
</dbReference>
<dbReference type="PANTHER" id="PTHR43692:SF1">
    <property type="entry name" value="UDP-N-ACETYLMURAMOYLALANINE--D-GLUTAMATE LIGASE"/>
    <property type="match status" value="1"/>
</dbReference>
<keyword evidence="17 18" id="KW-0132">Cell division</keyword>
<dbReference type="RefSeq" id="WP_035451558.1">
    <property type="nucleotide sequence ID" value="NZ_AZGA01000002.1"/>
</dbReference>
<dbReference type="SUPFAM" id="SSF51984">
    <property type="entry name" value="MurCD N-terminal domain"/>
    <property type="match status" value="1"/>
</dbReference>
<sequence length="458" mass="50794">MKAVATYENQKVLVLGLARSGVHAAQLLHRLGALVTVNDIKPFEENPDAQALLDEGIRVITGSHPLELLDEDFVLMVKNPGIPYTNPMVEKAQQKHIPIITEPELAYEISEAPMIGVTGTNGKTTTTTLISLMLNAGKAQPYAYLSGNIGIPATEVAEKVTAKNVMVTELSSFQLLGITKMRPHIAVLTNIYEAHLDYHKTRENYVNAKMRITMNQTPDDYFVVNWDSKEWQDLSQRSHAQVVPFSRLNKTQAGSYEVDGKLYYKGEYIMASDDIKIPGEHNVENALAAIAVAKIMGVTTEAIVSVLTSFTGVKHRLQFVEEWHQVRIYNDSKATNIEATEVALNSFKRPIVYLGGGLDRGFTFEKLEPLFKKHVKAAVLWGETKQLMAQSLKAAGVENVTIVADLDHAVPVAFKLIQPGDVLLLSPAAASWDQFHTFEERGDRFIADVNQAIQKEQE</sequence>
<evidence type="ECO:0000256" key="9">
    <source>
        <dbReference type="ARBA" id="ARBA00022741"/>
    </source>
</evidence>
<dbReference type="GO" id="GO:0051301">
    <property type="term" value="P:cell division"/>
    <property type="evidence" value="ECO:0007669"/>
    <property type="project" value="UniProtKB-KW"/>
</dbReference>
<protein>
    <recommendedName>
        <fullName evidence="6 17">UDP-N-acetylmuramoylalanine--D-glutamate ligase</fullName>
        <ecNumber evidence="5 17">6.3.2.9</ecNumber>
    </recommendedName>
    <alternativeName>
        <fullName evidence="15 17">D-glutamic acid-adding enzyme</fullName>
    </alternativeName>
    <alternativeName>
        <fullName evidence="14 17">UDP-N-acetylmuramoyl-L-alanyl-D-glutamate synthetase</fullName>
    </alternativeName>
</protein>
<keyword evidence="7 17" id="KW-0963">Cytoplasm</keyword>
<dbReference type="Pfam" id="PF08245">
    <property type="entry name" value="Mur_ligase_M"/>
    <property type="match status" value="1"/>
</dbReference>
<comment type="pathway">
    <text evidence="3 17 18">Cell wall biogenesis; peptidoglycan biosynthesis.</text>
</comment>
<dbReference type="SUPFAM" id="SSF53244">
    <property type="entry name" value="MurD-like peptide ligases, peptide-binding domain"/>
    <property type="match status" value="1"/>
</dbReference>
<accession>X0PDI3</accession>
<comment type="caution">
    <text evidence="21">The sequence shown here is derived from an EMBL/GenBank/DDBJ whole genome shotgun (WGS) entry which is preliminary data.</text>
</comment>
<dbReference type="Proteomes" id="UP000051236">
    <property type="component" value="Unassembled WGS sequence"/>
</dbReference>
<dbReference type="GO" id="GO:0008764">
    <property type="term" value="F:UDP-N-acetylmuramoylalanine-D-glutamate ligase activity"/>
    <property type="evidence" value="ECO:0007669"/>
    <property type="project" value="UniProtKB-UniRule"/>
</dbReference>
<dbReference type="Gene3D" id="3.90.190.20">
    <property type="entry name" value="Mur ligase, C-terminal domain"/>
    <property type="match status" value="1"/>
</dbReference>
<dbReference type="Pfam" id="PF21799">
    <property type="entry name" value="MurD-like_N"/>
    <property type="match status" value="1"/>
</dbReference>
<comment type="catalytic activity">
    <reaction evidence="16 17 18">
        <text>UDP-N-acetyl-alpha-D-muramoyl-L-alanine + D-glutamate + ATP = UDP-N-acetyl-alpha-D-muramoyl-L-alanyl-D-glutamate + ADP + phosphate + H(+)</text>
        <dbReference type="Rhea" id="RHEA:16429"/>
        <dbReference type="ChEBI" id="CHEBI:15378"/>
        <dbReference type="ChEBI" id="CHEBI:29986"/>
        <dbReference type="ChEBI" id="CHEBI:30616"/>
        <dbReference type="ChEBI" id="CHEBI:43474"/>
        <dbReference type="ChEBI" id="CHEBI:83898"/>
        <dbReference type="ChEBI" id="CHEBI:83900"/>
        <dbReference type="ChEBI" id="CHEBI:456216"/>
        <dbReference type="EC" id="6.3.2.9"/>
    </reaction>
</comment>
<dbReference type="HAMAP" id="MF_00639">
    <property type="entry name" value="MurD"/>
    <property type="match status" value="1"/>
</dbReference>
<dbReference type="EMBL" id="AZGA01000002">
    <property type="protein sequence ID" value="KRM36650.1"/>
    <property type="molecule type" value="Genomic_DNA"/>
</dbReference>
<evidence type="ECO:0000256" key="1">
    <source>
        <dbReference type="ARBA" id="ARBA00002734"/>
    </source>
</evidence>
<evidence type="ECO:0000256" key="17">
    <source>
        <dbReference type="HAMAP-Rule" id="MF_00639"/>
    </source>
</evidence>
<evidence type="ECO:0000256" key="6">
    <source>
        <dbReference type="ARBA" id="ARBA00015655"/>
    </source>
</evidence>
<comment type="subcellular location">
    <subcellularLocation>
        <location evidence="2 17 18">Cytoplasm</location>
    </subcellularLocation>
</comment>
<evidence type="ECO:0000256" key="8">
    <source>
        <dbReference type="ARBA" id="ARBA00022598"/>
    </source>
</evidence>
<feature type="domain" description="Mur ligase central" evidence="20">
    <location>
        <begin position="117"/>
        <end position="293"/>
    </location>
</feature>
<evidence type="ECO:0000313" key="22">
    <source>
        <dbReference type="Proteomes" id="UP000051236"/>
    </source>
</evidence>
<evidence type="ECO:0000256" key="4">
    <source>
        <dbReference type="ARBA" id="ARBA00010416"/>
    </source>
</evidence>
<dbReference type="GO" id="GO:0008360">
    <property type="term" value="P:regulation of cell shape"/>
    <property type="evidence" value="ECO:0007669"/>
    <property type="project" value="UniProtKB-KW"/>
</dbReference>
<dbReference type="GO" id="GO:0005737">
    <property type="term" value="C:cytoplasm"/>
    <property type="evidence" value="ECO:0007669"/>
    <property type="project" value="UniProtKB-SubCell"/>
</dbReference>
<evidence type="ECO:0000256" key="13">
    <source>
        <dbReference type="ARBA" id="ARBA00023316"/>
    </source>
</evidence>
<evidence type="ECO:0000256" key="12">
    <source>
        <dbReference type="ARBA" id="ARBA00022984"/>
    </source>
</evidence>
<dbReference type="InterPro" id="IPR036565">
    <property type="entry name" value="Mur-like_cat_sf"/>
</dbReference>
<evidence type="ECO:0000256" key="18">
    <source>
        <dbReference type="RuleBase" id="RU003664"/>
    </source>
</evidence>
<dbReference type="GO" id="GO:0005524">
    <property type="term" value="F:ATP binding"/>
    <property type="evidence" value="ECO:0007669"/>
    <property type="project" value="UniProtKB-UniRule"/>
</dbReference>
<dbReference type="Pfam" id="PF02875">
    <property type="entry name" value="Mur_ligase_C"/>
    <property type="match status" value="1"/>
</dbReference>
<keyword evidence="12 17" id="KW-0573">Peptidoglycan synthesis</keyword>
<organism evidence="21 22">
    <name type="scientific">Agrilactobacillus composti DSM 18527 = JCM 14202</name>
    <dbReference type="NCBI Taxonomy" id="1423734"/>
    <lineage>
        <taxon>Bacteria</taxon>
        <taxon>Bacillati</taxon>
        <taxon>Bacillota</taxon>
        <taxon>Bacilli</taxon>
        <taxon>Lactobacillales</taxon>
        <taxon>Lactobacillaceae</taxon>
        <taxon>Agrilactobacillus</taxon>
    </lineage>
</organism>
<gene>
    <name evidence="17" type="primary">murD</name>
    <name evidence="21" type="ORF">FC83_GL002524</name>
</gene>
<keyword evidence="9 17" id="KW-0547">Nucleotide-binding</keyword>
<evidence type="ECO:0000313" key="21">
    <source>
        <dbReference type="EMBL" id="KRM36650.1"/>
    </source>
</evidence>
<dbReference type="InterPro" id="IPR004101">
    <property type="entry name" value="Mur_ligase_C"/>
</dbReference>
<dbReference type="NCBIfam" id="TIGR01087">
    <property type="entry name" value="murD"/>
    <property type="match status" value="1"/>
</dbReference>
<keyword evidence="22" id="KW-1185">Reference proteome</keyword>
<feature type="domain" description="Mur ligase C-terminal" evidence="19">
    <location>
        <begin position="315"/>
        <end position="428"/>
    </location>
</feature>
<evidence type="ECO:0000256" key="7">
    <source>
        <dbReference type="ARBA" id="ARBA00022490"/>
    </source>
</evidence>
<evidence type="ECO:0000259" key="19">
    <source>
        <dbReference type="Pfam" id="PF02875"/>
    </source>
</evidence>
<evidence type="ECO:0000256" key="3">
    <source>
        <dbReference type="ARBA" id="ARBA00004752"/>
    </source>
</evidence>
<keyword evidence="17 18" id="KW-0131">Cell cycle</keyword>
<evidence type="ECO:0000256" key="16">
    <source>
        <dbReference type="ARBA" id="ARBA00047632"/>
    </source>
</evidence>
<keyword evidence="8 17" id="KW-0436">Ligase</keyword>
<name>X0PDI3_9LACO</name>
<dbReference type="GO" id="GO:0009252">
    <property type="term" value="P:peptidoglycan biosynthetic process"/>
    <property type="evidence" value="ECO:0007669"/>
    <property type="project" value="UniProtKB-UniRule"/>
</dbReference>
<reference evidence="21 22" key="1">
    <citation type="journal article" date="2015" name="Genome Announc.">
        <title>Expanding the biotechnology potential of lactobacilli through comparative genomics of 213 strains and associated genera.</title>
        <authorList>
            <person name="Sun Z."/>
            <person name="Harris H.M."/>
            <person name="McCann A."/>
            <person name="Guo C."/>
            <person name="Argimon S."/>
            <person name="Zhang W."/>
            <person name="Yang X."/>
            <person name="Jeffery I.B."/>
            <person name="Cooney J.C."/>
            <person name="Kagawa T.F."/>
            <person name="Liu W."/>
            <person name="Song Y."/>
            <person name="Salvetti E."/>
            <person name="Wrobel A."/>
            <person name="Rasinkangas P."/>
            <person name="Parkhill J."/>
            <person name="Rea M.C."/>
            <person name="O'Sullivan O."/>
            <person name="Ritari J."/>
            <person name="Douillard F.P."/>
            <person name="Paul Ross R."/>
            <person name="Yang R."/>
            <person name="Briner A.E."/>
            <person name="Felis G.E."/>
            <person name="de Vos W.M."/>
            <person name="Barrangou R."/>
            <person name="Klaenhammer T.R."/>
            <person name="Caufield P.W."/>
            <person name="Cui Y."/>
            <person name="Zhang H."/>
            <person name="O'Toole P.W."/>
        </authorList>
    </citation>
    <scope>NUCLEOTIDE SEQUENCE [LARGE SCALE GENOMIC DNA]</scope>
    <source>
        <strain evidence="21 22">DSM 18527</strain>
    </source>
</reference>
<dbReference type="InterPro" id="IPR005762">
    <property type="entry name" value="MurD"/>
</dbReference>
<keyword evidence="10 17" id="KW-0067">ATP-binding</keyword>
<dbReference type="PATRIC" id="fig|1423734.3.peg.2560"/>
<dbReference type="InterPro" id="IPR013221">
    <property type="entry name" value="Mur_ligase_cen"/>
</dbReference>
<evidence type="ECO:0000256" key="5">
    <source>
        <dbReference type="ARBA" id="ARBA00012212"/>
    </source>
</evidence>
<evidence type="ECO:0000256" key="11">
    <source>
        <dbReference type="ARBA" id="ARBA00022960"/>
    </source>
</evidence>
<dbReference type="EC" id="6.3.2.9" evidence="5 17"/>
<evidence type="ECO:0000256" key="15">
    <source>
        <dbReference type="ARBA" id="ARBA00032324"/>
    </source>
</evidence>
<feature type="binding site" evidence="17">
    <location>
        <begin position="119"/>
        <end position="125"/>
    </location>
    <ligand>
        <name>ATP</name>
        <dbReference type="ChEBI" id="CHEBI:30616"/>
    </ligand>
</feature>
<dbReference type="InterPro" id="IPR036615">
    <property type="entry name" value="Mur_ligase_C_dom_sf"/>
</dbReference>
<keyword evidence="11 17" id="KW-0133">Cell shape</keyword>
<dbReference type="eggNOG" id="COG0771">
    <property type="taxonomic scope" value="Bacteria"/>
</dbReference>
<dbReference type="SUPFAM" id="SSF53623">
    <property type="entry name" value="MurD-like peptide ligases, catalytic domain"/>
    <property type="match status" value="1"/>
</dbReference>
<evidence type="ECO:0000259" key="20">
    <source>
        <dbReference type="Pfam" id="PF08245"/>
    </source>
</evidence>
<comment type="similarity">
    <text evidence="4 17">Belongs to the MurCDEF family.</text>
</comment>
<evidence type="ECO:0000256" key="2">
    <source>
        <dbReference type="ARBA" id="ARBA00004496"/>
    </source>
</evidence>
<dbReference type="PANTHER" id="PTHR43692">
    <property type="entry name" value="UDP-N-ACETYLMURAMOYLALANINE--D-GLUTAMATE LIGASE"/>
    <property type="match status" value="1"/>
</dbReference>
<evidence type="ECO:0000256" key="14">
    <source>
        <dbReference type="ARBA" id="ARBA00030398"/>
    </source>
</evidence>
<dbReference type="UniPathway" id="UPA00219"/>
<proteinExistence type="inferred from homology"/>
<dbReference type="STRING" id="1423734.FC83_GL002524"/>
<evidence type="ECO:0000256" key="10">
    <source>
        <dbReference type="ARBA" id="ARBA00022840"/>
    </source>
</evidence>
<comment type="function">
    <text evidence="1 17 18">Cell wall formation. Catalyzes the addition of glutamate to the nucleotide precursor UDP-N-acetylmuramoyl-L-alanine (UMA).</text>
</comment>
<dbReference type="Gene3D" id="3.40.50.720">
    <property type="entry name" value="NAD(P)-binding Rossmann-like Domain"/>
    <property type="match status" value="1"/>
</dbReference>